<feature type="domain" description="HAMP" evidence="10">
    <location>
        <begin position="153"/>
        <end position="206"/>
    </location>
</feature>
<dbReference type="RefSeq" id="WP_378965814.1">
    <property type="nucleotide sequence ID" value="NZ_JBHTBJ010000005.1"/>
</dbReference>
<keyword evidence="8" id="KW-0902">Two-component regulatory system</keyword>
<reference evidence="12" key="1">
    <citation type="journal article" date="2019" name="Int. J. Syst. Evol. Microbiol.">
        <title>The Global Catalogue of Microorganisms (GCM) 10K type strain sequencing project: providing services to taxonomists for standard genome sequencing and annotation.</title>
        <authorList>
            <consortium name="The Broad Institute Genomics Platform"/>
            <consortium name="The Broad Institute Genome Sequencing Center for Infectious Disease"/>
            <person name="Wu L."/>
            <person name="Ma J."/>
        </authorList>
    </citation>
    <scope>NUCLEOTIDE SEQUENCE [LARGE SCALE GENOMIC DNA]</scope>
    <source>
        <strain evidence="12">XZYJT-10</strain>
    </source>
</reference>
<evidence type="ECO:0000256" key="7">
    <source>
        <dbReference type="ARBA" id="ARBA00022989"/>
    </source>
</evidence>
<protein>
    <recommendedName>
        <fullName evidence="2">histidine kinase</fullName>
        <ecNumber evidence="2">2.7.13.3</ecNumber>
    </recommendedName>
</protein>
<dbReference type="CDD" id="cd06225">
    <property type="entry name" value="HAMP"/>
    <property type="match status" value="1"/>
</dbReference>
<dbReference type="PANTHER" id="PTHR45436:SF5">
    <property type="entry name" value="SENSOR HISTIDINE KINASE TRCS"/>
    <property type="match status" value="1"/>
</dbReference>
<evidence type="ECO:0000313" key="12">
    <source>
        <dbReference type="Proteomes" id="UP001596548"/>
    </source>
</evidence>
<evidence type="ECO:0000256" key="9">
    <source>
        <dbReference type="SAM" id="Phobius"/>
    </source>
</evidence>
<dbReference type="Proteomes" id="UP001596548">
    <property type="component" value="Unassembled WGS sequence"/>
</dbReference>
<dbReference type="InterPro" id="IPR050428">
    <property type="entry name" value="TCS_sensor_his_kinase"/>
</dbReference>
<accession>A0ABW2HMT3</accession>
<keyword evidence="12" id="KW-1185">Reference proteome</keyword>
<evidence type="ECO:0000256" key="1">
    <source>
        <dbReference type="ARBA" id="ARBA00000085"/>
    </source>
</evidence>
<evidence type="ECO:0000256" key="2">
    <source>
        <dbReference type="ARBA" id="ARBA00012438"/>
    </source>
</evidence>
<dbReference type="PROSITE" id="PS50885">
    <property type="entry name" value="HAMP"/>
    <property type="match status" value="1"/>
</dbReference>
<evidence type="ECO:0000256" key="5">
    <source>
        <dbReference type="ARBA" id="ARBA00022692"/>
    </source>
</evidence>
<evidence type="ECO:0000313" key="11">
    <source>
        <dbReference type="EMBL" id="MFC7274159.1"/>
    </source>
</evidence>
<sequence>MQLTLAITAVVALVVALAGLAVVLYADRHDLKDVDNALAARAAVVRAAAVKSGSLPTDGTYAVRLVRGAEVRAEAGSSIKFSVPVKDGYSTVTAEDGSHWRSWAETLKTGVQLQILIDLRDVEKRHSGNVRMIDLIVLLAAVVAAAGTWVVGGLVLRPLLKLAEGAKAVTPDDPAARLPVVTSPPEVAELGNAINTAIDRYASSAPAADHVAAPHPETVQPETVQSETVLVKQAEELAQQIAAEITKVTADLRAPLAELGEGLDQLLDNPDMPATQRHLYLASIQTEYRRIVTLVDDLETRATSR</sequence>
<dbReference type="PANTHER" id="PTHR45436">
    <property type="entry name" value="SENSOR HISTIDINE KINASE YKOH"/>
    <property type="match status" value="1"/>
</dbReference>
<keyword evidence="6" id="KW-0418">Kinase</keyword>
<dbReference type="Pfam" id="PF00672">
    <property type="entry name" value="HAMP"/>
    <property type="match status" value="1"/>
</dbReference>
<proteinExistence type="predicted"/>
<organism evidence="11 12">
    <name type="scientific">Paractinoplanes rhizophilus</name>
    <dbReference type="NCBI Taxonomy" id="1416877"/>
    <lineage>
        <taxon>Bacteria</taxon>
        <taxon>Bacillati</taxon>
        <taxon>Actinomycetota</taxon>
        <taxon>Actinomycetes</taxon>
        <taxon>Micromonosporales</taxon>
        <taxon>Micromonosporaceae</taxon>
        <taxon>Paractinoplanes</taxon>
    </lineage>
</organism>
<dbReference type="EC" id="2.7.13.3" evidence="2"/>
<keyword evidence="3" id="KW-0597">Phosphoprotein</keyword>
<feature type="transmembrane region" description="Helical" evidence="9">
    <location>
        <begin position="6"/>
        <end position="26"/>
    </location>
</feature>
<name>A0ABW2HMT3_9ACTN</name>
<keyword evidence="7 9" id="KW-1133">Transmembrane helix</keyword>
<feature type="transmembrane region" description="Helical" evidence="9">
    <location>
        <begin position="135"/>
        <end position="156"/>
    </location>
</feature>
<keyword evidence="4" id="KW-0808">Transferase</keyword>
<gene>
    <name evidence="11" type="ORF">ACFQS1_09230</name>
</gene>
<evidence type="ECO:0000259" key="10">
    <source>
        <dbReference type="PROSITE" id="PS50885"/>
    </source>
</evidence>
<dbReference type="Gene3D" id="1.10.287.130">
    <property type="match status" value="1"/>
</dbReference>
<evidence type="ECO:0000256" key="3">
    <source>
        <dbReference type="ARBA" id="ARBA00022553"/>
    </source>
</evidence>
<comment type="caution">
    <text evidence="11">The sequence shown here is derived from an EMBL/GenBank/DDBJ whole genome shotgun (WGS) entry which is preliminary data.</text>
</comment>
<evidence type="ECO:0000256" key="8">
    <source>
        <dbReference type="ARBA" id="ARBA00023012"/>
    </source>
</evidence>
<dbReference type="SMART" id="SM00304">
    <property type="entry name" value="HAMP"/>
    <property type="match status" value="1"/>
</dbReference>
<keyword evidence="9" id="KW-0472">Membrane</keyword>
<evidence type="ECO:0000256" key="4">
    <source>
        <dbReference type="ARBA" id="ARBA00022679"/>
    </source>
</evidence>
<dbReference type="EMBL" id="JBHTBJ010000005">
    <property type="protein sequence ID" value="MFC7274159.1"/>
    <property type="molecule type" value="Genomic_DNA"/>
</dbReference>
<keyword evidence="5 9" id="KW-0812">Transmembrane</keyword>
<comment type="catalytic activity">
    <reaction evidence="1">
        <text>ATP + protein L-histidine = ADP + protein N-phospho-L-histidine.</text>
        <dbReference type="EC" id="2.7.13.3"/>
    </reaction>
</comment>
<dbReference type="InterPro" id="IPR003660">
    <property type="entry name" value="HAMP_dom"/>
</dbReference>
<evidence type="ECO:0000256" key="6">
    <source>
        <dbReference type="ARBA" id="ARBA00022777"/>
    </source>
</evidence>